<protein>
    <submittedName>
        <fullName evidence="1">Uncharacterized protein</fullName>
    </submittedName>
</protein>
<name>A0A080M099_9PROT</name>
<gene>
    <name evidence="1" type="ORF">AW09_000096</name>
</gene>
<accession>A0A080M099</accession>
<sequence>MVAIRPFERAFGRIDESFENDLGCCRYLQIGAQALHHFGLGPAQQTGKLVFGETVRNRRHCRENRRRIGAQCHRHRERLTRMLQAVLAKIERAAAVRQPAHDHPVAPDHLLAIDAQVLAALVRPARHRQSPGDQWRCVARPAELDRQTRQVDVFAFPDEILARRRRTHTRRHVEHLPEYRQLVPGILESLRRFRLLEVGEQLADLAQGQQRVLPHAQRHPPRRAKEIGQHRHVMPSGILEEERRAAGTQHAIANLGHLQVRVYLHSDALEFTETFQLRDEVAQVVIFHRPWGYLRR</sequence>
<dbReference type="EMBL" id="JDVG02000014">
    <property type="protein sequence ID" value="KFB74583.1"/>
    <property type="molecule type" value="Genomic_DNA"/>
</dbReference>
<reference evidence="1 2" key="1">
    <citation type="submission" date="2014-02" db="EMBL/GenBank/DDBJ databases">
        <title>Expanding our view of genomic diversity in Candidatus Accumulibacter clades.</title>
        <authorList>
            <person name="Skennerton C.T."/>
            <person name="Barr J.J."/>
            <person name="Slater F.R."/>
            <person name="Bond P.L."/>
            <person name="Tyson G.W."/>
        </authorList>
    </citation>
    <scope>NUCLEOTIDE SEQUENCE [LARGE SCALE GENOMIC DNA]</scope>
    <source>
        <strain evidence="2">BA-91</strain>
    </source>
</reference>
<proteinExistence type="predicted"/>
<organism evidence="1 2">
    <name type="scientific">Candidatus Accumulibacter phosphatis</name>
    <dbReference type="NCBI Taxonomy" id="327160"/>
    <lineage>
        <taxon>Bacteria</taxon>
        <taxon>Pseudomonadati</taxon>
        <taxon>Pseudomonadota</taxon>
        <taxon>Betaproteobacteria</taxon>
        <taxon>Candidatus Accumulibacter</taxon>
    </lineage>
</organism>
<dbReference type="Proteomes" id="UP000020077">
    <property type="component" value="Unassembled WGS sequence"/>
</dbReference>
<evidence type="ECO:0000313" key="1">
    <source>
        <dbReference type="EMBL" id="KFB74583.1"/>
    </source>
</evidence>
<comment type="caution">
    <text evidence="1">The sequence shown here is derived from an EMBL/GenBank/DDBJ whole genome shotgun (WGS) entry which is preliminary data.</text>
</comment>
<dbReference type="AlphaFoldDB" id="A0A080M099"/>
<evidence type="ECO:0000313" key="2">
    <source>
        <dbReference type="Proteomes" id="UP000020077"/>
    </source>
</evidence>